<dbReference type="Proteomes" id="UP000037505">
    <property type="component" value="Unassembled WGS sequence"/>
</dbReference>
<dbReference type="InterPro" id="IPR046797">
    <property type="entry name" value="PDDEXK_12"/>
</dbReference>
<name>A0A0L1JGH5_ASPN3</name>
<dbReference type="Pfam" id="PF20516">
    <property type="entry name" value="PDDEXK_12"/>
    <property type="match status" value="1"/>
</dbReference>
<dbReference type="STRING" id="1509407.A0A0L1JGH5"/>
<feature type="domain" description="PD-(D/E)XK nuclease-like" evidence="1">
    <location>
        <begin position="8"/>
        <end position="193"/>
    </location>
</feature>
<organism evidence="2 3">
    <name type="scientific">Aspergillus nomiae NRRL (strain ATCC 15546 / NRRL 13137 / CBS 260.88 / M93)</name>
    <dbReference type="NCBI Taxonomy" id="1509407"/>
    <lineage>
        <taxon>Eukaryota</taxon>
        <taxon>Fungi</taxon>
        <taxon>Dikarya</taxon>
        <taxon>Ascomycota</taxon>
        <taxon>Pezizomycotina</taxon>
        <taxon>Eurotiomycetes</taxon>
        <taxon>Eurotiomycetidae</taxon>
        <taxon>Eurotiales</taxon>
        <taxon>Aspergillaceae</taxon>
        <taxon>Aspergillus</taxon>
        <taxon>Aspergillus subgen. Circumdati</taxon>
    </lineage>
</organism>
<accession>A0A0L1JGH5</accession>
<evidence type="ECO:0000313" key="2">
    <source>
        <dbReference type="EMBL" id="KNG90880.1"/>
    </source>
</evidence>
<proteinExistence type="predicted"/>
<dbReference type="OrthoDB" id="4161186at2759"/>
<dbReference type="EMBL" id="JNOM01000008">
    <property type="protein sequence ID" value="KNG90880.1"/>
    <property type="molecule type" value="Genomic_DNA"/>
</dbReference>
<gene>
    <name evidence="2" type="ORF">ANOM_000990</name>
</gene>
<keyword evidence="3" id="KW-1185">Reference proteome</keyword>
<comment type="caution">
    <text evidence="2">The sequence shown here is derived from an EMBL/GenBank/DDBJ whole genome shotgun (WGS) entry which is preliminary data.</text>
</comment>
<protein>
    <recommendedName>
        <fullName evidence="1">PD-(D/E)XK nuclease-like domain-containing protein</fullName>
    </recommendedName>
</protein>
<evidence type="ECO:0000259" key="1">
    <source>
        <dbReference type="Pfam" id="PF20516"/>
    </source>
</evidence>
<dbReference type="AlphaFoldDB" id="A0A0L1JGH5"/>
<dbReference type="RefSeq" id="XP_015411803.1">
    <property type="nucleotide sequence ID" value="XM_015546248.1"/>
</dbReference>
<evidence type="ECO:0000313" key="3">
    <source>
        <dbReference type="Proteomes" id="UP000037505"/>
    </source>
</evidence>
<dbReference type="GeneID" id="26802794"/>
<sequence length="213" mass="24232">MANEIPHSAYDEADNPSDRELDLLWETITEILSNARELSLFQQDENAWNFQLTEEKHLRQSQTINPELLPIMPNNHRVQKKCDYAFSFHIHTQQVLDIYDALVRAGAGGALSQTMDSSMKRRLLLPGLEVKNENGGKDEALAQLATWIATGMENTRKLWGQSSEQERPYCDLPPMVGWTVVGHDWHTWVTFGATKNGMDRLVRNSLPTLSKLS</sequence>
<reference evidence="2 3" key="1">
    <citation type="submission" date="2014-06" db="EMBL/GenBank/DDBJ databases">
        <title>The Genome of the Aflatoxigenic Filamentous Fungus Aspergillus nomius.</title>
        <authorList>
            <person name="Moore M.G."/>
            <person name="Shannon B.M."/>
            <person name="Brian M.M."/>
        </authorList>
    </citation>
    <scope>NUCLEOTIDE SEQUENCE [LARGE SCALE GENOMIC DNA]</scope>
    <source>
        <strain evidence="2 3">NRRL 13137</strain>
    </source>
</reference>